<dbReference type="EMBL" id="JAWDJW010006347">
    <property type="protein sequence ID" value="KAK3065217.1"/>
    <property type="molecule type" value="Genomic_DNA"/>
</dbReference>
<comment type="caution">
    <text evidence="1">The sequence shown here is derived from an EMBL/GenBank/DDBJ whole genome shotgun (WGS) entry which is preliminary data.</text>
</comment>
<evidence type="ECO:0000313" key="2">
    <source>
        <dbReference type="Proteomes" id="UP001186974"/>
    </source>
</evidence>
<accession>A0ACC3DCF0</accession>
<name>A0ACC3DCF0_9PEZI</name>
<gene>
    <name evidence="1" type="ORF">LTS18_005634</name>
</gene>
<reference evidence="1" key="1">
    <citation type="submission" date="2024-09" db="EMBL/GenBank/DDBJ databases">
        <title>Black Yeasts Isolated from many extreme environments.</title>
        <authorList>
            <person name="Coleine C."/>
            <person name="Stajich J.E."/>
            <person name="Selbmann L."/>
        </authorList>
    </citation>
    <scope>NUCLEOTIDE SEQUENCE</scope>
    <source>
        <strain evidence="1">CCFEE 5737</strain>
    </source>
</reference>
<protein>
    <submittedName>
        <fullName evidence="1">Uncharacterized protein</fullName>
    </submittedName>
</protein>
<dbReference type="Proteomes" id="UP001186974">
    <property type="component" value="Unassembled WGS sequence"/>
</dbReference>
<evidence type="ECO:0000313" key="1">
    <source>
        <dbReference type="EMBL" id="KAK3065217.1"/>
    </source>
</evidence>
<proteinExistence type="predicted"/>
<sequence>MTFPSNYADVAAAIIQLARCFANAHTIVISPLTMEMMECGSTMIHSDARRLYLWGARDRCITSWARDTAAGDLLERCSLEFIGAEENFGNWTLGHHDKIVMVLFESEVEGEDGDGEKRDTDDEHSDEAKEDEDYAVDVDDEDEKEEVIGEVNNEGADNDIGGDEQDQEGNGEAYAYGLGEELCSEATDFERKSADTGTNGSG</sequence>
<organism evidence="1 2">
    <name type="scientific">Coniosporium uncinatum</name>
    <dbReference type="NCBI Taxonomy" id="93489"/>
    <lineage>
        <taxon>Eukaryota</taxon>
        <taxon>Fungi</taxon>
        <taxon>Dikarya</taxon>
        <taxon>Ascomycota</taxon>
        <taxon>Pezizomycotina</taxon>
        <taxon>Dothideomycetes</taxon>
        <taxon>Dothideomycetes incertae sedis</taxon>
        <taxon>Coniosporium</taxon>
    </lineage>
</organism>
<keyword evidence="2" id="KW-1185">Reference proteome</keyword>